<accession>A0A9N9X1I7</accession>
<evidence type="ECO:0000256" key="1">
    <source>
        <dbReference type="ARBA" id="ARBA00022737"/>
    </source>
</evidence>
<organism evidence="3 4">
    <name type="scientific">Phaedon cochleariae</name>
    <name type="common">Mustard beetle</name>
    <dbReference type="NCBI Taxonomy" id="80249"/>
    <lineage>
        <taxon>Eukaryota</taxon>
        <taxon>Metazoa</taxon>
        <taxon>Ecdysozoa</taxon>
        <taxon>Arthropoda</taxon>
        <taxon>Hexapoda</taxon>
        <taxon>Insecta</taxon>
        <taxon>Pterygota</taxon>
        <taxon>Neoptera</taxon>
        <taxon>Endopterygota</taxon>
        <taxon>Coleoptera</taxon>
        <taxon>Polyphaga</taxon>
        <taxon>Cucujiformia</taxon>
        <taxon>Chrysomeloidea</taxon>
        <taxon>Chrysomelidae</taxon>
        <taxon>Chrysomelinae</taxon>
        <taxon>Chrysomelini</taxon>
        <taxon>Phaedon</taxon>
    </lineage>
</organism>
<name>A0A9N9X1I7_PHACE</name>
<proteinExistence type="predicted"/>
<dbReference type="InterPro" id="IPR002048">
    <property type="entry name" value="EF_hand_dom"/>
</dbReference>
<reference evidence="3" key="2">
    <citation type="submission" date="2022-10" db="EMBL/GenBank/DDBJ databases">
        <authorList>
            <consortium name="ENA_rothamsted_submissions"/>
            <consortium name="culmorum"/>
            <person name="King R."/>
        </authorList>
    </citation>
    <scope>NUCLEOTIDE SEQUENCE</scope>
</reference>
<dbReference type="Gene3D" id="1.10.238.10">
    <property type="entry name" value="EF-hand"/>
    <property type="match status" value="2"/>
</dbReference>
<dbReference type="EMBL" id="OU896718">
    <property type="protein sequence ID" value="CAG9815805.1"/>
    <property type="molecule type" value="Genomic_DNA"/>
</dbReference>
<gene>
    <name evidence="3" type="ORF">PHAECO_LOCUS3167</name>
</gene>
<protein>
    <recommendedName>
        <fullName evidence="2">EF-hand domain-containing protein</fullName>
    </recommendedName>
</protein>
<dbReference type="FunFam" id="1.10.238.10:FF:000178">
    <property type="entry name" value="Calmodulin-2 A"/>
    <property type="match status" value="1"/>
</dbReference>
<reference evidence="3" key="1">
    <citation type="submission" date="2022-01" db="EMBL/GenBank/DDBJ databases">
        <authorList>
            <person name="King R."/>
        </authorList>
    </citation>
    <scope>NUCLEOTIDE SEQUENCE</scope>
</reference>
<dbReference type="PANTHER" id="PTHR46763">
    <property type="entry name" value="DYNEIN REGULATORY COMPLEX PROTEIN 8"/>
    <property type="match status" value="1"/>
</dbReference>
<dbReference type="Proteomes" id="UP001153737">
    <property type="component" value="Chromosome 12"/>
</dbReference>
<dbReference type="PANTHER" id="PTHR46763:SF1">
    <property type="entry name" value="DYNEIN REGULATORY COMPLEX PROTEIN 8"/>
    <property type="match status" value="1"/>
</dbReference>
<evidence type="ECO:0000313" key="3">
    <source>
        <dbReference type="EMBL" id="CAG9815805.1"/>
    </source>
</evidence>
<dbReference type="AlphaFoldDB" id="A0A9N9X1I7"/>
<dbReference type="GO" id="GO:0043226">
    <property type="term" value="C:organelle"/>
    <property type="evidence" value="ECO:0007669"/>
    <property type="project" value="UniProtKB-ARBA"/>
</dbReference>
<dbReference type="GO" id="GO:0005509">
    <property type="term" value="F:calcium ion binding"/>
    <property type="evidence" value="ECO:0007669"/>
    <property type="project" value="InterPro"/>
</dbReference>
<keyword evidence="4" id="KW-1185">Reference proteome</keyword>
<dbReference type="InterPro" id="IPR011992">
    <property type="entry name" value="EF-hand-dom_pair"/>
</dbReference>
<keyword evidence="1" id="KW-0677">Repeat</keyword>
<sequence length="217" mass="24920">MEEEEEIPVEINNDLEQKLADAFEIFDHAANKRIDLRDVSTIIRGLGCCPAEEDLQKMAAAMEDPDAPGQVHLSKFLPHVSQLIFEHKFRPATPEEILEAFRTLDVEGHGFLTKQETTRVHSRAMSQPFTDTLYIPVLMTQYGEVFNDEELQEMLELAVDPHTGNVTYEYYVNQLMHEPAEEDDIYCLADRIEAEKPPPPPPPRRMSSYLRETAEMM</sequence>
<evidence type="ECO:0000313" key="4">
    <source>
        <dbReference type="Proteomes" id="UP001153737"/>
    </source>
</evidence>
<feature type="domain" description="EF-hand" evidence="2">
    <location>
        <begin position="92"/>
        <end position="127"/>
    </location>
</feature>
<dbReference type="SUPFAM" id="SSF47473">
    <property type="entry name" value="EF-hand"/>
    <property type="match status" value="1"/>
</dbReference>
<evidence type="ECO:0000259" key="2">
    <source>
        <dbReference type="PROSITE" id="PS50222"/>
    </source>
</evidence>
<dbReference type="OrthoDB" id="10260307at2759"/>
<dbReference type="PROSITE" id="PS50222">
    <property type="entry name" value="EF_HAND_2"/>
    <property type="match status" value="1"/>
</dbReference>